<dbReference type="PANTHER" id="PTHR17630">
    <property type="entry name" value="DIENELACTONE HYDROLASE"/>
    <property type="match status" value="1"/>
</dbReference>
<dbReference type="GO" id="GO:0016787">
    <property type="term" value="F:hydrolase activity"/>
    <property type="evidence" value="ECO:0007669"/>
    <property type="project" value="InterPro"/>
</dbReference>
<feature type="signal peptide" evidence="1">
    <location>
        <begin position="1"/>
        <end position="34"/>
    </location>
</feature>
<sequence length="301" mass="32273">MVLTLSSGRFYSFESFNMLVQLSLLALLAPLSLASGPAPLAYEHPGQLFASASTKSHGASGVLTGTNSTGKFETVGGERKVNTYLAYPPHQSKNNTDVAILYLSDIFGVQLINNRLLADSFARAGYLVAEPDLFDGDAIPVDGLTDPSFNRTAWNERHPTEAIDAIVASTIAGLRQEYGVKRIAATGYCFGGKYVARFLAAGKGLDAGFTAHPSNVQDSEWEAIDAPLSIAYGELDASNTPTQRAAAEAIFISQNATFQTSLYAGAEHGFAVRTNITDPKKAFAQESAYFQAVRWIDAWAK</sequence>
<dbReference type="AlphaFoldDB" id="A0AAD9T2D2"/>
<evidence type="ECO:0000313" key="3">
    <source>
        <dbReference type="EMBL" id="KAK2627050.1"/>
    </source>
</evidence>
<accession>A0AAD9T2D2</accession>
<protein>
    <recommendedName>
        <fullName evidence="2">Dienelactone hydrolase domain-containing protein</fullName>
    </recommendedName>
</protein>
<reference evidence="3" key="1">
    <citation type="submission" date="2023-06" db="EMBL/GenBank/DDBJ databases">
        <title>Draft genome of Marssonina rosae.</title>
        <authorList>
            <person name="Cheng Q."/>
        </authorList>
    </citation>
    <scope>NUCLEOTIDE SEQUENCE</scope>
    <source>
        <strain evidence="3">R4</strain>
    </source>
</reference>
<evidence type="ECO:0000259" key="2">
    <source>
        <dbReference type="Pfam" id="PF01738"/>
    </source>
</evidence>
<dbReference type="InterPro" id="IPR029058">
    <property type="entry name" value="AB_hydrolase_fold"/>
</dbReference>
<keyword evidence="1" id="KW-0732">Signal</keyword>
<proteinExistence type="predicted"/>
<feature type="domain" description="Dienelactone hydrolase" evidence="2">
    <location>
        <begin position="83"/>
        <end position="296"/>
    </location>
</feature>
<keyword evidence="4" id="KW-1185">Reference proteome</keyword>
<name>A0AAD9T2D2_9HELO</name>
<dbReference type="Proteomes" id="UP001285354">
    <property type="component" value="Unassembled WGS sequence"/>
</dbReference>
<evidence type="ECO:0000256" key="1">
    <source>
        <dbReference type="SAM" id="SignalP"/>
    </source>
</evidence>
<evidence type="ECO:0000313" key="4">
    <source>
        <dbReference type="Proteomes" id="UP001285354"/>
    </source>
</evidence>
<feature type="chain" id="PRO_5042107933" description="Dienelactone hydrolase domain-containing protein" evidence="1">
    <location>
        <begin position="35"/>
        <end position="301"/>
    </location>
</feature>
<dbReference type="PANTHER" id="PTHR17630:SF44">
    <property type="entry name" value="PROTEIN AIM2"/>
    <property type="match status" value="1"/>
</dbReference>
<dbReference type="Gene3D" id="3.40.50.1820">
    <property type="entry name" value="alpha/beta hydrolase"/>
    <property type="match status" value="1"/>
</dbReference>
<gene>
    <name evidence="3" type="ORF">QTJ16_004225</name>
</gene>
<comment type="caution">
    <text evidence="3">The sequence shown here is derived from an EMBL/GenBank/DDBJ whole genome shotgun (WGS) entry which is preliminary data.</text>
</comment>
<organism evidence="3 4">
    <name type="scientific">Diplocarpon rosae</name>
    <dbReference type="NCBI Taxonomy" id="946125"/>
    <lineage>
        <taxon>Eukaryota</taxon>
        <taxon>Fungi</taxon>
        <taxon>Dikarya</taxon>
        <taxon>Ascomycota</taxon>
        <taxon>Pezizomycotina</taxon>
        <taxon>Leotiomycetes</taxon>
        <taxon>Helotiales</taxon>
        <taxon>Drepanopezizaceae</taxon>
        <taxon>Diplocarpon</taxon>
    </lineage>
</organism>
<dbReference type="Pfam" id="PF01738">
    <property type="entry name" value="DLH"/>
    <property type="match status" value="1"/>
</dbReference>
<dbReference type="InterPro" id="IPR002925">
    <property type="entry name" value="Dienelactn_hydro"/>
</dbReference>
<dbReference type="EMBL" id="JAUBYV010000005">
    <property type="protein sequence ID" value="KAK2627050.1"/>
    <property type="molecule type" value="Genomic_DNA"/>
</dbReference>
<dbReference type="SUPFAM" id="SSF53474">
    <property type="entry name" value="alpha/beta-Hydrolases"/>
    <property type="match status" value="1"/>
</dbReference>